<evidence type="ECO:0000313" key="1">
    <source>
        <dbReference type="EMBL" id="SIS16691.1"/>
    </source>
</evidence>
<dbReference type="Proteomes" id="UP000185936">
    <property type="component" value="Unassembled WGS sequence"/>
</dbReference>
<dbReference type="EMBL" id="FTNR01000016">
    <property type="protein sequence ID" value="SIS16691.1"/>
    <property type="molecule type" value="Genomic_DNA"/>
</dbReference>
<accession>A0A1N7GVR8</accession>
<keyword evidence="2" id="KW-1185">Reference proteome</keyword>
<reference evidence="2" key="1">
    <citation type="submission" date="2017-01" db="EMBL/GenBank/DDBJ databases">
        <authorList>
            <person name="Varghese N."/>
            <person name="Submissions S."/>
        </authorList>
    </citation>
    <scope>NUCLEOTIDE SEQUENCE [LARGE SCALE GENOMIC DNA]</scope>
    <source>
        <strain evidence="2">type strain: HArc-</strain>
    </source>
</reference>
<organism evidence="1 2">
    <name type="scientific">Natronorubrum thiooxidans</name>
    <dbReference type="NCBI Taxonomy" id="308853"/>
    <lineage>
        <taxon>Archaea</taxon>
        <taxon>Methanobacteriati</taxon>
        <taxon>Methanobacteriota</taxon>
        <taxon>Stenosarchaea group</taxon>
        <taxon>Halobacteria</taxon>
        <taxon>Halobacteriales</taxon>
        <taxon>Natrialbaceae</taxon>
        <taxon>Natronorubrum</taxon>
    </lineage>
</organism>
<gene>
    <name evidence="1" type="ORF">SAMN05421752_11626</name>
</gene>
<dbReference type="AlphaFoldDB" id="A0A1N7GVR8"/>
<sequence>MADGHSRFTDCDGGLVTLDPREILVAILVATIVVPPDSIHRH</sequence>
<name>A0A1N7GVR8_9EURY</name>
<protein>
    <submittedName>
        <fullName evidence="1">Uncharacterized protein</fullName>
    </submittedName>
</protein>
<evidence type="ECO:0000313" key="2">
    <source>
        <dbReference type="Proteomes" id="UP000185936"/>
    </source>
</evidence>
<proteinExistence type="predicted"/>